<gene>
    <name evidence="1" type="ORF">MAMMFC1_01458</name>
</gene>
<dbReference type="AlphaFoldDB" id="A0A348AI99"/>
<sequence length="317" mass="36370">MGNRVTWLLLITVVLFWANAPVVAAYDWFTMVETGGVVYQVDKQTIKFWGEDAERSLEMWIRIIDTRRPDVYSHVHYLVRQNDMTFMKKEHIMYSISGAVIITTDTSSKGWMPLSAESPVGIMAKHLFADYHEDEGNSEAPAASAITVNRQELKQALEDDRIKHKVQKDGTKLFSVQDAKIPGLFSGISHSLRTDYCLSIDASNYRSTTFRFKLEDTRPGVHSLRQSVTIQVDDKEWVLTLPLSFNSDGYRSVAFTIVFKMPDSLVNAMTATKNPVKIKWKHCYNGEWRDYERVIPDKALHDIQLMYLGIRSYQDAL</sequence>
<dbReference type="Proteomes" id="UP000276437">
    <property type="component" value="Chromosome"/>
</dbReference>
<dbReference type="KEGG" id="mana:MAMMFC1_01458"/>
<protein>
    <submittedName>
        <fullName evidence="1">Uncharacterized protein</fullName>
    </submittedName>
</protein>
<organism evidence="1 2">
    <name type="scientific">Methylomusa anaerophila</name>
    <dbReference type="NCBI Taxonomy" id="1930071"/>
    <lineage>
        <taxon>Bacteria</taxon>
        <taxon>Bacillati</taxon>
        <taxon>Bacillota</taxon>
        <taxon>Negativicutes</taxon>
        <taxon>Selenomonadales</taxon>
        <taxon>Sporomusaceae</taxon>
        <taxon>Methylomusa</taxon>
    </lineage>
</organism>
<reference evidence="1 2" key="1">
    <citation type="journal article" date="2018" name="Int. J. Syst. Evol. Microbiol.">
        <title>Methylomusa anaerophila gen. nov., sp. nov., an anaerobic methanol-utilizing bacterium isolated from a microbial fuel cell.</title>
        <authorList>
            <person name="Amano N."/>
            <person name="Yamamuro A."/>
            <person name="Miyahara M."/>
            <person name="Kouzuma A."/>
            <person name="Abe T."/>
            <person name="Watanabe K."/>
        </authorList>
    </citation>
    <scope>NUCLEOTIDE SEQUENCE [LARGE SCALE GENOMIC DNA]</scope>
    <source>
        <strain evidence="1 2">MMFC1</strain>
    </source>
</reference>
<accession>A0A348AI99</accession>
<name>A0A348AI99_9FIRM</name>
<dbReference type="RefSeq" id="WP_126307733.1">
    <property type="nucleotide sequence ID" value="NZ_AP018449.1"/>
</dbReference>
<keyword evidence="2" id="KW-1185">Reference proteome</keyword>
<evidence type="ECO:0000313" key="2">
    <source>
        <dbReference type="Proteomes" id="UP000276437"/>
    </source>
</evidence>
<proteinExistence type="predicted"/>
<dbReference type="EMBL" id="AP018449">
    <property type="protein sequence ID" value="BBB90797.1"/>
    <property type="molecule type" value="Genomic_DNA"/>
</dbReference>
<evidence type="ECO:0000313" key="1">
    <source>
        <dbReference type="EMBL" id="BBB90797.1"/>
    </source>
</evidence>